<dbReference type="AlphaFoldDB" id="A0A5B6VYP3"/>
<dbReference type="Gene3D" id="3.30.70.270">
    <property type="match status" value="1"/>
</dbReference>
<dbReference type="InterPro" id="IPR043128">
    <property type="entry name" value="Rev_trsase/Diguanyl_cyclase"/>
</dbReference>
<evidence type="ECO:0000313" key="1">
    <source>
        <dbReference type="EMBL" id="KAA3474085.1"/>
    </source>
</evidence>
<dbReference type="Proteomes" id="UP000325315">
    <property type="component" value="Unassembled WGS sequence"/>
</dbReference>
<dbReference type="InterPro" id="IPR053134">
    <property type="entry name" value="RNA-dir_DNA_polymerase"/>
</dbReference>
<dbReference type="PANTHER" id="PTHR24559">
    <property type="entry name" value="TRANSPOSON TY3-I GAG-POL POLYPROTEIN"/>
    <property type="match status" value="1"/>
</dbReference>
<dbReference type="SUPFAM" id="SSF56672">
    <property type="entry name" value="DNA/RNA polymerases"/>
    <property type="match status" value="1"/>
</dbReference>
<dbReference type="InterPro" id="IPR043502">
    <property type="entry name" value="DNA/RNA_pol_sf"/>
</dbReference>
<organism evidence="1 2">
    <name type="scientific">Gossypium australe</name>
    <dbReference type="NCBI Taxonomy" id="47621"/>
    <lineage>
        <taxon>Eukaryota</taxon>
        <taxon>Viridiplantae</taxon>
        <taxon>Streptophyta</taxon>
        <taxon>Embryophyta</taxon>
        <taxon>Tracheophyta</taxon>
        <taxon>Spermatophyta</taxon>
        <taxon>Magnoliopsida</taxon>
        <taxon>eudicotyledons</taxon>
        <taxon>Gunneridae</taxon>
        <taxon>Pentapetalae</taxon>
        <taxon>rosids</taxon>
        <taxon>malvids</taxon>
        <taxon>Malvales</taxon>
        <taxon>Malvaceae</taxon>
        <taxon>Malvoideae</taxon>
        <taxon>Gossypium</taxon>
    </lineage>
</organism>
<name>A0A5B6VYP3_9ROSI</name>
<dbReference type="Gene3D" id="3.10.10.10">
    <property type="entry name" value="HIV Type 1 Reverse Transcriptase, subunit A, domain 1"/>
    <property type="match status" value="1"/>
</dbReference>
<dbReference type="EMBL" id="SMMG02000005">
    <property type="protein sequence ID" value="KAA3474085.1"/>
    <property type="molecule type" value="Genomic_DNA"/>
</dbReference>
<gene>
    <name evidence="1" type="ORF">EPI10_024407</name>
</gene>
<sequence>MKSRNWSEKCYRLVHLRRWRMYVDYRQHNQLTIKNNFTISIIEKLFDELGQIVYFSKLDLRSGYH</sequence>
<keyword evidence="2" id="KW-1185">Reference proteome</keyword>
<evidence type="ECO:0000313" key="2">
    <source>
        <dbReference type="Proteomes" id="UP000325315"/>
    </source>
</evidence>
<proteinExistence type="predicted"/>
<dbReference type="PANTHER" id="PTHR24559:SF450">
    <property type="entry name" value="RNA-DIRECTED DNA POLYMERASE HOMOLOG"/>
    <property type="match status" value="1"/>
</dbReference>
<comment type="caution">
    <text evidence="1">The sequence shown here is derived from an EMBL/GenBank/DDBJ whole genome shotgun (WGS) entry which is preliminary data.</text>
</comment>
<reference evidence="2" key="1">
    <citation type="journal article" date="2019" name="Plant Biotechnol. J.">
        <title>Genome sequencing of the Australian wild diploid species Gossypium australe highlights disease resistance and delayed gland morphogenesis.</title>
        <authorList>
            <person name="Cai Y."/>
            <person name="Cai X."/>
            <person name="Wang Q."/>
            <person name="Wang P."/>
            <person name="Zhang Y."/>
            <person name="Cai C."/>
            <person name="Xu Y."/>
            <person name="Wang K."/>
            <person name="Zhou Z."/>
            <person name="Wang C."/>
            <person name="Geng S."/>
            <person name="Li B."/>
            <person name="Dong Q."/>
            <person name="Hou Y."/>
            <person name="Wang H."/>
            <person name="Ai P."/>
            <person name="Liu Z."/>
            <person name="Yi F."/>
            <person name="Sun M."/>
            <person name="An G."/>
            <person name="Cheng J."/>
            <person name="Zhang Y."/>
            <person name="Shi Q."/>
            <person name="Xie Y."/>
            <person name="Shi X."/>
            <person name="Chang Y."/>
            <person name="Huang F."/>
            <person name="Chen Y."/>
            <person name="Hong S."/>
            <person name="Mi L."/>
            <person name="Sun Q."/>
            <person name="Zhang L."/>
            <person name="Zhou B."/>
            <person name="Peng R."/>
            <person name="Zhang X."/>
            <person name="Liu F."/>
        </authorList>
    </citation>
    <scope>NUCLEOTIDE SEQUENCE [LARGE SCALE GENOMIC DNA]</scope>
    <source>
        <strain evidence="2">cv. PA1801</strain>
    </source>
</reference>
<dbReference type="OrthoDB" id="1002013at2759"/>
<accession>A0A5B6VYP3</accession>
<protein>
    <submittedName>
        <fullName evidence="1">Retrovirus-related Pol polyprotein</fullName>
    </submittedName>
</protein>